<dbReference type="KEGG" id="sfol:H3H32_25725"/>
<sequence>MEKQKEVKAIRAEDLTPEQREKWLAFYRKAMQRKRETQAEMREYAKTEEYKESMKRLKERNAERGTPFI</sequence>
<dbReference type="AlphaFoldDB" id="A0A7G5GR46"/>
<reference evidence="1 2" key="1">
    <citation type="submission" date="2020-07" db="EMBL/GenBank/DDBJ databases">
        <title>Spirosoma foliorum sp. nov., isolated from the leaves on the Nejang mountain Korea, Republic of.</title>
        <authorList>
            <person name="Ho H."/>
            <person name="Lee Y.-J."/>
            <person name="Nurcahyanto D.-A."/>
            <person name="Kim S.-G."/>
        </authorList>
    </citation>
    <scope>NUCLEOTIDE SEQUENCE [LARGE SCALE GENOMIC DNA]</scope>
    <source>
        <strain evidence="1 2">PL0136</strain>
    </source>
</reference>
<evidence type="ECO:0000313" key="1">
    <source>
        <dbReference type="EMBL" id="QMW01338.1"/>
    </source>
</evidence>
<organism evidence="1 2">
    <name type="scientific">Spirosoma foliorum</name>
    <dbReference type="NCBI Taxonomy" id="2710596"/>
    <lineage>
        <taxon>Bacteria</taxon>
        <taxon>Pseudomonadati</taxon>
        <taxon>Bacteroidota</taxon>
        <taxon>Cytophagia</taxon>
        <taxon>Cytophagales</taxon>
        <taxon>Cytophagaceae</taxon>
        <taxon>Spirosoma</taxon>
    </lineage>
</organism>
<dbReference type="Proteomes" id="UP000515369">
    <property type="component" value="Chromosome"/>
</dbReference>
<dbReference type="RefSeq" id="WP_182458620.1">
    <property type="nucleotide sequence ID" value="NZ_CP059732.1"/>
</dbReference>
<evidence type="ECO:0000313" key="2">
    <source>
        <dbReference type="Proteomes" id="UP000515369"/>
    </source>
</evidence>
<proteinExistence type="predicted"/>
<gene>
    <name evidence="1" type="ORF">H3H32_25725</name>
</gene>
<dbReference type="EMBL" id="CP059732">
    <property type="protein sequence ID" value="QMW01338.1"/>
    <property type="molecule type" value="Genomic_DNA"/>
</dbReference>
<accession>A0A7G5GR46</accession>
<keyword evidence="2" id="KW-1185">Reference proteome</keyword>
<name>A0A7G5GR46_9BACT</name>
<protein>
    <submittedName>
        <fullName evidence="1">Uncharacterized protein</fullName>
    </submittedName>
</protein>